<evidence type="ECO:0000256" key="3">
    <source>
        <dbReference type="ARBA" id="ARBA00022475"/>
    </source>
</evidence>
<proteinExistence type="inferred from homology"/>
<evidence type="ECO:0000313" key="12">
    <source>
        <dbReference type="Proteomes" id="UP000570010"/>
    </source>
</evidence>
<evidence type="ECO:0000256" key="6">
    <source>
        <dbReference type="ARBA" id="ARBA00023136"/>
    </source>
</evidence>
<evidence type="ECO:0000256" key="8">
    <source>
        <dbReference type="SAM" id="SignalP"/>
    </source>
</evidence>
<comment type="caution">
    <text evidence="10">The sequence shown here is derived from an EMBL/GenBank/DDBJ whole genome shotgun (WGS) entry which is preliminary data.</text>
</comment>
<evidence type="ECO:0000256" key="4">
    <source>
        <dbReference type="ARBA" id="ARBA00022692"/>
    </source>
</evidence>
<dbReference type="EMBL" id="JACEIO010000013">
    <property type="protein sequence ID" value="MBA4536972.1"/>
    <property type="molecule type" value="Genomic_DNA"/>
</dbReference>
<gene>
    <name evidence="10" type="primary">essA</name>
    <name evidence="10" type="ORF">G4D64_14420</name>
    <name evidence="9" type="ORF">H1Z61_07390</name>
</gene>
<feature type="transmembrane region" description="Helical" evidence="7">
    <location>
        <begin position="134"/>
        <end position="152"/>
    </location>
</feature>
<feature type="chain" id="PRO_5038247444" evidence="8">
    <location>
        <begin position="28"/>
        <end position="176"/>
    </location>
</feature>
<keyword evidence="8" id="KW-0732">Signal</keyword>
<comment type="subcellular location">
    <subcellularLocation>
        <location evidence="1">Cell membrane</location>
        <topology evidence="1">Single-pass membrane protein</topology>
    </subcellularLocation>
</comment>
<dbReference type="GO" id="GO:0005886">
    <property type="term" value="C:plasma membrane"/>
    <property type="evidence" value="ECO:0007669"/>
    <property type="project" value="UniProtKB-SubCell"/>
</dbReference>
<feature type="signal peptide" evidence="8">
    <location>
        <begin position="1"/>
        <end position="27"/>
    </location>
</feature>
<reference evidence="9 12" key="2">
    <citation type="submission" date="2020-07" db="EMBL/GenBank/DDBJ databases">
        <authorList>
            <person name="Feng H."/>
        </authorList>
    </citation>
    <scope>NUCLEOTIDE SEQUENCE [LARGE SCALE GENOMIC DNA]</scope>
    <source>
        <strain evidence="12">s-12</strain>
        <strain evidence="9">S-12</strain>
    </source>
</reference>
<evidence type="ECO:0000313" key="10">
    <source>
        <dbReference type="EMBL" id="NEY82668.1"/>
    </source>
</evidence>
<protein>
    <submittedName>
        <fullName evidence="10">Type VII secretion protein EssA</fullName>
    </submittedName>
</protein>
<organism evidence="10 11">
    <name type="scientific">Bacillus aquiflavi</name>
    <dbReference type="NCBI Taxonomy" id="2672567"/>
    <lineage>
        <taxon>Bacteria</taxon>
        <taxon>Bacillati</taxon>
        <taxon>Bacillota</taxon>
        <taxon>Bacilli</taxon>
        <taxon>Bacillales</taxon>
        <taxon>Bacillaceae</taxon>
        <taxon>Bacillus</taxon>
    </lineage>
</organism>
<evidence type="ECO:0000256" key="1">
    <source>
        <dbReference type="ARBA" id="ARBA00004162"/>
    </source>
</evidence>
<accession>A0A6B3VZI7</accession>
<dbReference type="InterPro" id="IPR018920">
    <property type="entry name" value="EssA/YueC"/>
</dbReference>
<sequence>MKCNGFSKKFVILFVMIFILSTGKAGMAETNIDEIKPNVYEKKEFKKNTELLHEKSLSERKYAIPEEQKELTFKRQEIKPIEEVKNQLFIGSEKQNNSIIAQTEKLQLFSEKESDFLIEEEEEINKGSTSKLTFLYIFLLVIGLIVIFALLIPKMAHGSVVQEGKNPSKLTSPKSR</sequence>
<evidence type="ECO:0000256" key="7">
    <source>
        <dbReference type="SAM" id="Phobius"/>
    </source>
</evidence>
<reference evidence="10 11" key="1">
    <citation type="submission" date="2020-02" db="EMBL/GenBank/DDBJ databases">
        <title>Bacillus aquiflavi sp. nov., isolated from yellow water of strong flavor Chinese baijiu in Yibin region of China.</title>
        <authorList>
            <person name="Xie J."/>
        </authorList>
    </citation>
    <scope>NUCLEOTIDE SEQUENCE [LARGE SCALE GENOMIC DNA]</scope>
    <source>
        <strain evidence="10 11">3H-10</strain>
    </source>
</reference>
<keyword evidence="4 7" id="KW-0812">Transmembrane</keyword>
<dbReference type="Proteomes" id="UP000570010">
    <property type="component" value="Unassembled WGS sequence"/>
</dbReference>
<keyword evidence="6 7" id="KW-0472">Membrane</keyword>
<dbReference type="NCBIfam" id="TIGR03927">
    <property type="entry name" value="T7SS_EssA_Firm"/>
    <property type="match status" value="1"/>
</dbReference>
<evidence type="ECO:0000313" key="11">
    <source>
        <dbReference type="Proteomes" id="UP000472971"/>
    </source>
</evidence>
<evidence type="ECO:0000256" key="5">
    <source>
        <dbReference type="ARBA" id="ARBA00022989"/>
    </source>
</evidence>
<dbReference type="InterPro" id="IPR034026">
    <property type="entry name" value="EssA"/>
</dbReference>
<name>A0A6B3VZI7_9BACI</name>
<keyword evidence="3" id="KW-1003">Cell membrane</keyword>
<evidence type="ECO:0000313" key="9">
    <source>
        <dbReference type="EMBL" id="MBA4536972.1"/>
    </source>
</evidence>
<keyword evidence="5 7" id="KW-1133">Transmembrane helix</keyword>
<evidence type="ECO:0000256" key="2">
    <source>
        <dbReference type="ARBA" id="ARBA00008570"/>
    </source>
</evidence>
<dbReference type="EMBL" id="JAAIWN010000041">
    <property type="protein sequence ID" value="NEY82668.1"/>
    <property type="molecule type" value="Genomic_DNA"/>
</dbReference>
<dbReference type="Pfam" id="PF10661">
    <property type="entry name" value="EssA"/>
    <property type="match status" value="1"/>
</dbReference>
<keyword evidence="11" id="KW-1185">Reference proteome</keyword>
<dbReference type="AlphaFoldDB" id="A0A6B3VZI7"/>
<dbReference type="RefSeq" id="WP_163243069.1">
    <property type="nucleotide sequence ID" value="NZ_JAAIWN010000041.1"/>
</dbReference>
<dbReference type="Proteomes" id="UP000472971">
    <property type="component" value="Unassembled WGS sequence"/>
</dbReference>
<comment type="similarity">
    <text evidence="2">Belongs to the EssA family.</text>
</comment>